<dbReference type="InterPro" id="IPR040260">
    <property type="entry name" value="RFA2-like"/>
</dbReference>
<keyword evidence="7" id="KW-0539">Nucleus</keyword>
<dbReference type="EMBL" id="LN902841">
    <property type="protein sequence ID" value="CDS35710.1"/>
    <property type="molecule type" value="Genomic_DNA"/>
</dbReference>
<evidence type="ECO:0000313" key="10">
    <source>
        <dbReference type="Proteomes" id="UP000017246"/>
    </source>
</evidence>
<dbReference type="SUPFAM" id="SSF50249">
    <property type="entry name" value="Nucleic acid-binding proteins"/>
    <property type="match status" value="1"/>
</dbReference>
<keyword evidence="4" id="KW-0158">Chromosome</keyword>
<accession>A0A068XTN5</accession>
<organism evidence="9 10">
    <name type="scientific">Echinococcus multilocularis</name>
    <name type="common">Fox tapeworm</name>
    <dbReference type="NCBI Taxonomy" id="6211"/>
    <lineage>
        <taxon>Eukaryota</taxon>
        <taxon>Metazoa</taxon>
        <taxon>Spiralia</taxon>
        <taxon>Lophotrochozoa</taxon>
        <taxon>Platyhelminthes</taxon>
        <taxon>Cestoda</taxon>
        <taxon>Eucestoda</taxon>
        <taxon>Cyclophyllidea</taxon>
        <taxon>Taeniidae</taxon>
        <taxon>Echinococcus</taxon>
    </lineage>
</organism>
<sequence>MGDFTDDNQWINGTVLEIPSERCPVILDPLTKLNFRMLIGDILKLSPSTISNGLFRFGSRWVSYVDVCGVIRQIDVRQNYYLAQVDDGTGVLSCTIWQKRISPHLSGLLSKKHSAESVALGQKLLQLAIRSIPVVQPVGKVTSNLSIGDAVHLRGRLQLFREAINISANYCRVIAKPQELLDGLLQAHQLKSQVYSLPYNAAEVLDHLKADLQKTMDRGLLRRIQSVIENDGLFLFTALDLQLNTEVTHQIEVEIAAMEDELCCGPDWENIPERKELNTKKSPQSVELKRRVQTIIEQFLMEGSIFRSADPIGGMSAYHYTLKNRSLTKQVCQIISMEQRDHEKGVPFNVILEKLRSFCSSENPQRPYKCMTHQALRKVINTLLERSRIYIVNPSCYKLA</sequence>
<evidence type="ECO:0000256" key="6">
    <source>
        <dbReference type="ARBA" id="ARBA00023125"/>
    </source>
</evidence>
<dbReference type="PANTHER" id="PTHR13989">
    <property type="entry name" value="REPLICATION PROTEIN A-RELATED"/>
    <property type="match status" value="1"/>
</dbReference>
<dbReference type="Proteomes" id="UP000017246">
    <property type="component" value="Unassembled WGS sequence"/>
</dbReference>
<evidence type="ECO:0000256" key="3">
    <source>
        <dbReference type="ARBA" id="ARBA00017411"/>
    </source>
</evidence>
<dbReference type="InterPro" id="IPR012340">
    <property type="entry name" value="NA-bd_OB-fold"/>
</dbReference>
<dbReference type="GO" id="GO:0005634">
    <property type="term" value="C:nucleus"/>
    <property type="evidence" value="ECO:0007669"/>
    <property type="project" value="UniProtKB-SubCell"/>
</dbReference>
<evidence type="ECO:0000256" key="8">
    <source>
        <dbReference type="ARBA" id="ARBA00030039"/>
    </source>
</evidence>
<dbReference type="GO" id="GO:0003677">
    <property type="term" value="F:DNA binding"/>
    <property type="evidence" value="ECO:0007669"/>
    <property type="project" value="UniProtKB-KW"/>
</dbReference>
<dbReference type="OMA" id="WENIPER"/>
<keyword evidence="10" id="KW-1185">Reference proteome</keyword>
<evidence type="ECO:0000256" key="1">
    <source>
        <dbReference type="ARBA" id="ARBA00004123"/>
    </source>
</evidence>
<evidence type="ECO:0000313" key="9">
    <source>
        <dbReference type="EMBL" id="CDS35710.1"/>
    </source>
</evidence>
<comment type="subcellular location">
    <subcellularLocation>
        <location evidence="2">Chromosome</location>
        <location evidence="2">Telomere</location>
    </subcellularLocation>
    <subcellularLocation>
        <location evidence="1">Nucleus</location>
    </subcellularLocation>
</comment>
<evidence type="ECO:0000256" key="5">
    <source>
        <dbReference type="ARBA" id="ARBA00022895"/>
    </source>
</evidence>
<evidence type="ECO:0000256" key="2">
    <source>
        <dbReference type="ARBA" id="ARBA00004574"/>
    </source>
</evidence>
<dbReference type="GO" id="GO:0000781">
    <property type="term" value="C:chromosome, telomeric region"/>
    <property type="evidence" value="ECO:0007669"/>
    <property type="project" value="UniProtKB-SubCell"/>
</dbReference>
<dbReference type="Gene3D" id="2.40.50.140">
    <property type="entry name" value="Nucleic acid-binding proteins"/>
    <property type="match status" value="1"/>
</dbReference>
<keyword evidence="6" id="KW-0238">DNA-binding</keyword>
<protein>
    <recommendedName>
        <fullName evidence="3">CST complex subunit STN1</fullName>
    </recommendedName>
    <alternativeName>
        <fullName evidence="8">Suppressor of cdc thirteen homolog</fullName>
    </alternativeName>
</protein>
<gene>
    <name evidence="9" type="ORF">EmuJ_001165300</name>
</gene>
<keyword evidence="5" id="KW-0779">Telomere</keyword>
<dbReference type="AlphaFoldDB" id="A0A068XTN5"/>
<proteinExistence type="predicted"/>
<evidence type="ECO:0000256" key="4">
    <source>
        <dbReference type="ARBA" id="ARBA00022454"/>
    </source>
</evidence>
<dbReference type="eggNOG" id="KOG3108">
    <property type="taxonomic scope" value="Eukaryota"/>
</dbReference>
<dbReference type="OrthoDB" id="77828at2759"/>
<reference evidence="9" key="2">
    <citation type="submission" date="2015-11" db="EMBL/GenBank/DDBJ databases">
        <authorList>
            <person name="Zhang Y."/>
            <person name="Guo Z."/>
        </authorList>
    </citation>
    <scope>NUCLEOTIDE SEQUENCE</scope>
</reference>
<dbReference type="PANTHER" id="PTHR13989:SF33">
    <property type="entry name" value="CST COMPLEX SUBUNIT STN1"/>
    <property type="match status" value="1"/>
</dbReference>
<reference evidence="9" key="1">
    <citation type="journal article" date="2013" name="Nature">
        <title>The genomes of four tapeworm species reveal adaptations to parasitism.</title>
        <authorList>
            <person name="Tsai I.J."/>
            <person name="Zarowiecki M."/>
            <person name="Holroyd N."/>
            <person name="Garciarrubio A."/>
            <person name="Sanchez-Flores A."/>
            <person name="Brooks K.L."/>
            <person name="Tracey A."/>
            <person name="Bobes R.J."/>
            <person name="Fragoso G."/>
            <person name="Sciutto E."/>
            <person name="Aslett M."/>
            <person name="Beasley H."/>
            <person name="Bennett H.M."/>
            <person name="Cai J."/>
            <person name="Camicia F."/>
            <person name="Clark R."/>
            <person name="Cucher M."/>
            <person name="De Silva N."/>
            <person name="Day T.A."/>
            <person name="Deplazes P."/>
            <person name="Estrada K."/>
            <person name="Fernandez C."/>
            <person name="Holland P.W."/>
            <person name="Hou J."/>
            <person name="Hu S."/>
            <person name="Huckvale T."/>
            <person name="Hung S.S."/>
            <person name="Kamenetzky L."/>
            <person name="Keane J.A."/>
            <person name="Kiss F."/>
            <person name="Koziol U."/>
            <person name="Lambert O."/>
            <person name="Liu K."/>
            <person name="Luo X."/>
            <person name="Luo Y."/>
            <person name="Macchiaroli N."/>
            <person name="Nichol S."/>
            <person name="Paps J."/>
            <person name="Parkinson J."/>
            <person name="Pouchkina-Stantcheva N."/>
            <person name="Riddiford N."/>
            <person name="Rosenzvit M."/>
            <person name="Salinas G."/>
            <person name="Wasmuth J.D."/>
            <person name="Zamanian M."/>
            <person name="Zheng Y."/>
            <person name="Cai X."/>
            <person name="Soberon X."/>
            <person name="Olson P.D."/>
            <person name="Laclette J.P."/>
            <person name="Brehm K."/>
            <person name="Berriman M."/>
            <person name="Garciarrubio A."/>
            <person name="Bobes R.J."/>
            <person name="Fragoso G."/>
            <person name="Sanchez-Flores A."/>
            <person name="Estrada K."/>
            <person name="Cevallos M.A."/>
            <person name="Morett E."/>
            <person name="Gonzalez V."/>
            <person name="Portillo T."/>
            <person name="Ochoa-Leyva A."/>
            <person name="Jose M.V."/>
            <person name="Sciutto E."/>
            <person name="Landa A."/>
            <person name="Jimenez L."/>
            <person name="Valdes V."/>
            <person name="Carrero J.C."/>
            <person name="Larralde C."/>
            <person name="Morales-Montor J."/>
            <person name="Limon-Lason J."/>
            <person name="Soberon X."/>
            <person name="Laclette J.P."/>
        </authorList>
    </citation>
    <scope>NUCLEOTIDE SEQUENCE [LARGE SCALE GENOMIC DNA]</scope>
</reference>
<evidence type="ECO:0000256" key="7">
    <source>
        <dbReference type="ARBA" id="ARBA00023242"/>
    </source>
</evidence>
<name>A0A068XTN5_ECHMU</name>
<dbReference type="STRING" id="6211.A0A068XTN5"/>